<dbReference type="Pfam" id="PF14028">
    <property type="entry name" value="Lant_dehydr_C"/>
    <property type="match status" value="1"/>
</dbReference>
<keyword evidence="3" id="KW-1185">Reference proteome</keyword>
<evidence type="ECO:0000313" key="2">
    <source>
        <dbReference type="EMBL" id="MFC5826357.1"/>
    </source>
</evidence>
<reference evidence="3" key="1">
    <citation type="journal article" date="2019" name="Int. J. Syst. Evol. Microbiol.">
        <title>The Global Catalogue of Microorganisms (GCM) 10K type strain sequencing project: providing services to taxonomists for standard genome sequencing and annotation.</title>
        <authorList>
            <consortium name="The Broad Institute Genomics Platform"/>
            <consortium name="The Broad Institute Genome Sequencing Center for Infectious Disease"/>
            <person name="Wu L."/>
            <person name="Ma J."/>
        </authorList>
    </citation>
    <scope>NUCLEOTIDE SEQUENCE [LARGE SCALE GENOMIC DNA]</scope>
    <source>
        <strain evidence="3">CCUG 53903</strain>
    </source>
</reference>
<dbReference type="InterPro" id="IPR023809">
    <property type="entry name" value="Thiopep_bacteriocin_synth_dom"/>
</dbReference>
<name>A0ABW1CMB6_9ACTN</name>
<evidence type="ECO:0000259" key="1">
    <source>
        <dbReference type="Pfam" id="PF14028"/>
    </source>
</evidence>
<dbReference type="Proteomes" id="UP001596058">
    <property type="component" value="Unassembled WGS sequence"/>
</dbReference>
<comment type="caution">
    <text evidence="2">The sequence shown here is derived from an EMBL/GenBank/DDBJ whole genome shotgun (WGS) entry which is preliminary data.</text>
</comment>
<dbReference type="RefSeq" id="WP_379515872.1">
    <property type="nucleotide sequence ID" value="NZ_JBHSPA010000024.1"/>
</dbReference>
<organism evidence="2 3">
    <name type="scientific">Nonomuraea insulae</name>
    <dbReference type="NCBI Taxonomy" id="1616787"/>
    <lineage>
        <taxon>Bacteria</taxon>
        <taxon>Bacillati</taxon>
        <taxon>Actinomycetota</taxon>
        <taxon>Actinomycetes</taxon>
        <taxon>Streptosporangiales</taxon>
        <taxon>Streptosporangiaceae</taxon>
        <taxon>Nonomuraea</taxon>
    </lineage>
</organism>
<feature type="domain" description="Thiopeptide-type bacteriocin biosynthesis" evidence="1">
    <location>
        <begin position="8"/>
        <end position="336"/>
    </location>
</feature>
<proteinExistence type="predicted"/>
<evidence type="ECO:0000313" key="3">
    <source>
        <dbReference type="Proteomes" id="UP001596058"/>
    </source>
</evidence>
<dbReference type="InterPro" id="IPR054643">
    <property type="entry name" value="TbtD_PbtD_pyrid"/>
</dbReference>
<protein>
    <submittedName>
        <fullName evidence="2">Thiopeptide maturation pyridine synthase</fullName>
    </submittedName>
</protein>
<dbReference type="EMBL" id="JBHSPA010000024">
    <property type="protein sequence ID" value="MFC5826357.1"/>
    <property type="molecule type" value="Genomic_DNA"/>
</dbReference>
<gene>
    <name evidence="2" type="ORF">ACFPZ3_21030</name>
</gene>
<sequence>MTTPHPTWHAAHIYYYEPDKTALLLDAIRPLLRRLPSAHVLRHWRQGPHLRLNVRTDPLTWSRKVRPDIEQHIGAYLRAHPSTAHPDSTALLAQHRLLAELEQERGPLTPWFPDNSIQYVPYDNRLHVLGDQEAADLLTDFYTDSTPLLFQMLEHARDGHDSTELIALGLMLANTVTALPPITRGFVSYRSHSEGFIVGCADPAAVRAEFQTYYQQHREELTDRVRSVINTLRGRGTVPFVREWADLMTVYKQRATPLIAEGKLIQPLVFDEEAASRFPSEFHWLMFGNRAYHEAVFGNPAFSRYRLLINYTYLQINRLGLTPPQRFRLCHLAADAVEDVYDDNAIEAVRRYVAAHPNREPSTERTGRLD</sequence>
<dbReference type="NCBIfam" id="NF045556">
    <property type="entry name" value="TbtD_PbtD_pyrid"/>
    <property type="match status" value="1"/>
</dbReference>
<accession>A0ABW1CMB6</accession>